<evidence type="ECO:0000313" key="13">
    <source>
        <dbReference type="EMBL" id="TCP54238.1"/>
    </source>
</evidence>
<evidence type="ECO:0000256" key="1">
    <source>
        <dbReference type="ARBA" id="ARBA00004651"/>
    </source>
</evidence>
<evidence type="ECO:0000256" key="6">
    <source>
        <dbReference type="ARBA" id="ARBA00022847"/>
    </source>
</evidence>
<dbReference type="RefSeq" id="WP_132876991.1">
    <property type="nucleotide sequence ID" value="NZ_SLXQ01000003.1"/>
</dbReference>
<name>A0A4R2QYU7_9PSEU</name>
<evidence type="ECO:0000256" key="9">
    <source>
        <dbReference type="ARBA" id="ARBA00037295"/>
    </source>
</evidence>
<keyword evidence="8 11" id="KW-0472">Membrane</keyword>
<dbReference type="InterPro" id="IPR020846">
    <property type="entry name" value="MFS_dom"/>
</dbReference>
<dbReference type="Proteomes" id="UP000294911">
    <property type="component" value="Unassembled WGS sequence"/>
</dbReference>
<dbReference type="SUPFAM" id="SSF103473">
    <property type="entry name" value="MFS general substrate transporter"/>
    <property type="match status" value="1"/>
</dbReference>
<dbReference type="GO" id="GO:0015293">
    <property type="term" value="F:symporter activity"/>
    <property type="evidence" value="ECO:0007669"/>
    <property type="project" value="UniProtKB-KW"/>
</dbReference>
<comment type="similarity">
    <text evidence="2">Belongs to the major facilitator superfamily. Metabolite:H+ Symporter (MHS) family (TC 2.A.1.6) family.</text>
</comment>
<evidence type="ECO:0000256" key="4">
    <source>
        <dbReference type="ARBA" id="ARBA00022475"/>
    </source>
</evidence>
<dbReference type="InterPro" id="IPR051084">
    <property type="entry name" value="H+-coupled_symporters"/>
</dbReference>
<feature type="transmembrane region" description="Helical" evidence="11">
    <location>
        <begin position="197"/>
        <end position="216"/>
    </location>
</feature>
<evidence type="ECO:0000256" key="11">
    <source>
        <dbReference type="SAM" id="Phobius"/>
    </source>
</evidence>
<evidence type="ECO:0000256" key="2">
    <source>
        <dbReference type="ARBA" id="ARBA00008240"/>
    </source>
</evidence>
<dbReference type="OrthoDB" id="8953821at2"/>
<dbReference type="PANTHER" id="PTHR43528">
    <property type="entry name" value="ALPHA-KETOGLUTARATE PERMEASE"/>
    <property type="match status" value="1"/>
</dbReference>
<feature type="transmembrane region" description="Helical" evidence="11">
    <location>
        <begin position="162"/>
        <end position="185"/>
    </location>
</feature>
<dbReference type="AlphaFoldDB" id="A0A4R2QYU7"/>
<keyword evidence="3" id="KW-0813">Transport</keyword>
<feature type="transmembrane region" description="Helical" evidence="11">
    <location>
        <begin position="344"/>
        <end position="363"/>
    </location>
</feature>
<feature type="transmembrane region" description="Helical" evidence="11">
    <location>
        <begin position="317"/>
        <end position="338"/>
    </location>
</feature>
<feature type="transmembrane region" description="Helical" evidence="11">
    <location>
        <begin position="384"/>
        <end position="403"/>
    </location>
</feature>
<keyword evidence="5 11" id="KW-0812">Transmembrane</keyword>
<feature type="domain" description="Major facilitator superfamily (MFS) profile" evidence="12">
    <location>
        <begin position="25"/>
        <end position="435"/>
    </location>
</feature>
<dbReference type="FunFam" id="1.20.1250.20:FF:000001">
    <property type="entry name" value="Dicarboxylate MFS transporter"/>
    <property type="match status" value="1"/>
</dbReference>
<evidence type="ECO:0000256" key="8">
    <source>
        <dbReference type="ARBA" id="ARBA00023136"/>
    </source>
</evidence>
<evidence type="ECO:0000256" key="3">
    <source>
        <dbReference type="ARBA" id="ARBA00022448"/>
    </source>
</evidence>
<comment type="subcellular location">
    <subcellularLocation>
        <location evidence="1">Cell membrane</location>
        <topology evidence="1">Multi-pass membrane protein</topology>
    </subcellularLocation>
</comment>
<dbReference type="Pfam" id="PF00083">
    <property type="entry name" value="Sugar_tr"/>
    <property type="match status" value="2"/>
</dbReference>
<evidence type="ECO:0000256" key="5">
    <source>
        <dbReference type="ARBA" id="ARBA00022692"/>
    </source>
</evidence>
<evidence type="ECO:0000313" key="14">
    <source>
        <dbReference type="Proteomes" id="UP000294911"/>
    </source>
</evidence>
<dbReference type="InterPro" id="IPR005828">
    <property type="entry name" value="MFS_sugar_transport-like"/>
</dbReference>
<accession>A0A4R2QYU7</accession>
<dbReference type="GO" id="GO:0005886">
    <property type="term" value="C:plasma membrane"/>
    <property type="evidence" value="ECO:0007669"/>
    <property type="project" value="UniProtKB-SubCell"/>
</dbReference>
<evidence type="ECO:0000256" key="10">
    <source>
        <dbReference type="ARBA" id="ARBA00039918"/>
    </source>
</evidence>
<dbReference type="PROSITE" id="PS50850">
    <property type="entry name" value="MFS"/>
    <property type="match status" value="1"/>
</dbReference>
<keyword evidence="6" id="KW-0769">Symport</keyword>
<feature type="transmembrane region" description="Helical" evidence="11">
    <location>
        <begin position="61"/>
        <end position="85"/>
    </location>
</feature>
<dbReference type="Gene3D" id="1.20.1250.20">
    <property type="entry name" value="MFS general substrate transporter like domains"/>
    <property type="match status" value="2"/>
</dbReference>
<keyword evidence="4" id="KW-1003">Cell membrane</keyword>
<keyword evidence="14" id="KW-1185">Reference proteome</keyword>
<dbReference type="EMBL" id="SLXQ01000003">
    <property type="protein sequence ID" value="TCP54238.1"/>
    <property type="molecule type" value="Genomic_DNA"/>
</dbReference>
<feature type="transmembrane region" description="Helical" evidence="11">
    <location>
        <begin position="286"/>
        <end position="305"/>
    </location>
</feature>
<dbReference type="PROSITE" id="PS00217">
    <property type="entry name" value="SUGAR_TRANSPORT_2"/>
    <property type="match status" value="1"/>
</dbReference>
<feature type="transmembrane region" description="Helical" evidence="11">
    <location>
        <begin position="97"/>
        <end position="115"/>
    </location>
</feature>
<dbReference type="InterPro" id="IPR005829">
    <property type="entry name" value="Sugar_transporter_CS"/>
</dbReference>
<dbReference type="InterPro" id="IPR036259">
    <property type="entry name" value="MFS_trans_sf"/>
</dbReference>
<reference evidence="13 14" key="1">
    <citation type="submission" date="2019-03" db="EMBL/GenBank/DDBJ databases">
        <title>Genomic Encyclopedia of Type Strains, Phase IV (KMG-IV): sequencing the most valuable type-strain genomes for metagenomic binning, comparative biology and taxonomic classification.</title>
        <authorList>
            <person name="Goeker M."/>
        </authorList>
    </citation>
    <scope>NUCLEOTIDE SEQUENCE [LARGE SCALE GENOMIC DNA]</scope>
    <source>
        <strain evidence="13 14">DSM 45765</strain>
    </source>
</reference>
<evidence type="ECO:0000256" key="7">
    <source>
        <dbReference type="ARBA" id="ARBA00022989"/>
    </source>
</evidence>
<proteinExistence type="inferred from homology"/>
<organism evidence="13 14">
    <name type="scientific">Tamaricihabitans halophyticus</name>
    <dbReference type="NCBI Taxonomy" id="1262583"/>
    <lineage>
        <taxon>Bacteria</taxon>
        <taxon>Bacillati</taxon>
        <taxon>Actinomycetota</taxon>
        <taxon>Actinomycetes</taxon>
        <taxon>Pseudonocardiales</taxon>
        <taxon>Pseudonocardiaceae</taxon>
        <taxon>Tamaricihabitans</taxon>
    </lineage>
</organism>
<gene>
    <name evidence="13" type="ORF">EV191_103282</name>
</gene>
<feature type="transmembrane region" description="Helical" evidence="11">
    <location>
        <begin position="251"/>
        <end position="274"/>
    </location>
</feature>
<dbReference type="PANTHER" id="PTHR43528:SF1">
    <property type="entry name" value="ALPHA-KETOGLUTARATE PERMEASE"/>
    <property type="match status" value="1"/>
</dbReference>
<evidence type="ECO:0000259" key="12">
    <source>
        <dbReference type="PROSITE" id="PS50850"/>
    </source>
</evidence>
<protein>
    <recommendedName>
        <fullName evidence="10">Putative proline/betaine transporter</fullName>
    </recommendedName>
</protein>
<comment type="caution">
    <text evidence="13">The sequence shown here is derived from an EMBL/GenBank/DDBJ whole genome shotgun (WGS) entry which is preliminary data.</text>
</comment>
<sequence length="435" mass="45853">MSTEPTQVTGSPKGAGEQAKARRRVLTAGGVGTFVEFYDFAIYGYCAPVIAAQFFPGTNQVAALLSTFAVYGIAFVIRPLGGVLFGALGDRIGRRGVLSAVLLLIGIATATIGLLPTYHQIGLFAPLLLVLCRLLQGLSAGGEAIGATSFVYEHAPAGRRGMWVTIVIAMSALPSVVAALFVFGLTSGLSEDAFNSWGWRIPFLVALPMSLIGLYIRMRTEESPEFEQVRTEKQITTTPVRDSFRQHLGSMVFVFCFAALSALGFYFLIGYLATYLDVVAGLSREHALLSNSVALLVFTFLLPVCGRISDSVGRKRMLLAGAAMVAICGVPAFLLIGAGGLLPAILGQVLLAAALCVFGGGSYPSFVEMFPTATRFTGAAISYNIGYAALGGTAPFVGTYLVSVSGNDLAPSFYLAVVAAAVFLVALRMRVKPVH</sequence>
<comment type="function">
    <text evidence="9">May be a proton symporter involved in the uptake of osmolytes such as proline and glycine betaine.</text>
</comment>
<feature type="transmembrane region" description="Helical" evidence="11">
    <location>
        <begin position="409"/>
        <end position="427"/>
    </location>
</feature>
<keyword evidence="7 11" id="KW-1133">Transmembrane helix</keyword>